<feature type="transmembrane region" description="Helical" evidence="2">
    <location>
        <begin position="59"/>
        <end position="79"/>
    </location>
</feature>
<keyword evidence="2" id="KW-0812">Transmembrane</keyword>
<keyword evidence="2" id="KW-0472">Membrane</keyword>
<reference evidence="4 5" key="1">
    <citation type="submission" date="2024-01" db="EMBL/GenBank/DDBJ databases">
        <title>A draft genome for a cacao thread blight-causing isolate of Paramarasmius palmivorus.</title>
        <authorList>
            <person name="Baruah I.K."/>
            <person name="Bukari Y."/>
            <person name="Amoako-Attah I."/>
            <person name="Meinhardt L.W."/>
            <person name="Bailey B.A."/>
            <person name="Cohen S.P."/>
        </authorList>
    </citation>
    <scope>NUCLEOTIDE SEQUENCE [LARGE SCALE GENOMIC DNA]</scope>
    <source>
        <strain evidence="4 5">GH-12</strain>
    </source>
</reference>
<feature type="region of interest" description="Disordered" evidence="1">
    <location>
        <begin position="1"/>
        <end position="22"/>
    </location>
</feature>
<feature type="compositionally biased region" description="Low complexity" evidence="1">
    <location>
        <begin position="120"/>
        <end position="131"/>
    </location>
</feature>
<feature type="domain" description="DUF7729" evidence="3">
    <location>
        <begin position="158"/>
        <end position="377"/>
    </location>
</feature>
<comment type="caution">
    <text evidence="4">The sequence shown here is derived from an EMBL/GenBank/DDBJ whole genome shotgun (WGS) entry which is preliminary data.</text>
</comment>
<accession>A0AAW0CR34</accession>
<evidence type="ECO:0000313" key="4">
    <source>
        <dbReference type="EMBL" id="KAK7041469.1"/>
    </source>
</evidence>
<evidence type="ECO:0000256" key="1">
    <source>
        <dbReference type="SAM" id="MobiDB-lite"/>
    </source>
</evidence>
<name>A0AAW0CR34_9AGAR</name>
<sequence length="407" mass="43438">MFTPPSSPFPPPGEKERDPMDEAGAALLFKEQCGVEEEQAELALEAVVKRKRRIGTLRTLSAVFIPLILIFVTASTGWITHPAAFDVFLPQHPQNSTFLELHEPHTDSDFYLLHRRANDGSSSGSSSSSSSPTSTLPATAQPIPTVPSSTSPPTLPTPFPQPWDSDIGTNFTTQGCYDFMSNMTTTPAFRTCRSFGGLVGLGGTSFQKALSSLDSLNTIIWGTCNTSTSEDDCINNMGWFANNINAEGACAQELRDGNINVKLMQIVLQSYPLTRNLGCMIDPTTNTYCYLNAVRNSNPSDLYAYQVIFGTKFPTNSQATCSGCSRQVLGALAGAIQNGAGPGKALLGSESLTTLSAAYPSAANSALNTCGKGFAQVVGSNSSVKLRVGSIGWLWTLTLFALAWVSL</sequence>
<evidence type="ECO:0000256" key="2">
    <source>
        <dbReference type="SAM" id="Phobius"/>
    </source>
</evidence>
<feature type="compositionally biased region" description="Low complexity" evidence="1">
    <location>
        <begin position="142"/>
        <end position="152"/>
    </location>
</feature>
<dbReference type="Proteomes" id="UP001383192">
    <property type="component" value="Unassembled WGS sequence"/>
</dbReference>
<evidence type="ECO:0000259" key="3">
    <source>
        <dbReference type="Pfam" id="PF24855"/>
    </source>
</evidence>
<proteinExistence type="predicted"/>
<feature type="region of interest" description="Disordered" evidence="1">
    <location>
        <begin position="118"/>
        <end position="166"/>
    </location>
</feature>
<keyword evidence="5" id="KW-1185">Reference proteome</keyword>
<dbReference type="PANTHER" id="PTHR39460">
    <property type="entry name" value="EXPRESSED PROTEIN"/>
    <property type="match status" value="1"/>
</dbReference>
<dbReference type="PANTHER" id="PTHR39460:SF1">
    <property type="entry name" value="C6 TRANSCRIPTION FACTOR"/>
    <property type="match status" value="1"/>
</dbReference>
<feature type="compositionally biased region" description="Pro residues" evidence="1">
    <location>
        <begin position="1"/>
        <end position="12"/>
    </location>
</feature>
<dbReference type="EMBL" id="JAYKXP010000034">
    <property type="protein sequence ID" value="KAK7041469.1"/>
    <property type="molecule type" value="Genomic_DNA"/>
</dbReference>
<keyword evidence="2" id="KW-1133">Transmembrane helix</keyword>
<evidence type="ECO:0000313" key="5">
    <source>
        <dbReference type="Proteomes" id="UP001383192"/>
    </source>
</evidence>
<dbReference type="Pfam" id="PF24855">
    <property type="entry name" value="DUF7729"/>
    <property type="match status" value="1"/>
</dbReference>
<organism evidence="4 5">
    <name type="scientific">Paramarasmius palmivorus</name>
    <dbReference type="NCBI Taxonomy" id="297713"/>
    <lineage>
        <taxon>Eukaryota</taxon>
        <taxon>Fungi</taxon>
        <taxon>Dikarya</taxon>
        <taxon>Basidiomycota</taxon>
        <taxon>Agaricomycotina</taxon>
        <taxon>Agaricomycetes</taxon>
        <taxon>Agaricomycetidae</taxon>
        <taxon>Agaricales</taxon>
        <taxon>Marasmiineae</taxon>
        <taxon>Marasmiaceae</taxon>
        <taxon>Paramarasmius</taxon>
    </lineage>
</organism>
<dbReference type="AlphaFoldDB" id="A0AAW0CR34"/>
<dbReference type="InterPro" id="IPR056146">
    <property type="entry name" value="DUF7729"/>
</dbReference>
<gene>
    <name evidence="4" type="ORF">VNI00_009336</name>
</gene>
<protein>
    <recommendedName>
        <fullName evidence="3">DUF7729 domain-containing protein</fullName>
    </recommendedName>
</protein>